<keyword evidence="5" id="KW-1185">Reference proteome</keyword>
<evidence type="ECO:0000313" key="4">
    <source>
        <dbReference type="EMBL" id="SDM28656.1"/>
    </source>
</evidence>
<feature type="domain" description="Aldehyde dehydrogenase" evidence="3">
    <location>
        <begin position="19"/>
        <end position="472"/>
    </location>
</feature>
<organism evidence="4 5">
    <name type="scientific">Oryzisolibacter propanilivorax</name>
    <dbReference type="NCBI Taxonomy" id="1527607"/>
    <lineage>
        <taxon>Bacteria</taxon>
        <taxon>Pseudomonadati</taxon>
        <taxon>Pseudomonadota</taxon>
        <taxon>Betaproteobacteria</taxon>
        <taxon>Burkholderiales</taxon>
        <taxon>Comamonadaceae</taxon>
        <taxon>Oryzisolibacter</taxon>
    </lineage>
</organism>
<evidence type="ECO:0000256" key="1">
    <source>
        <dbReference type="ARBA" id="ARBA00009986"/>
    </source>
</evidence>
<dbReference type="InterPro" id="IPR051020">
    <property type="entry name" value="ALDH-related_metabolic_enz"/>
</dbReference>
<evidence type="ECO:0000313" key="5">
    <source>
        <dbReference type="Proteomes" id="UP000198552"/>
    </source>
</evidence>
<reference evidence="5" key="1">
    <citation type="submission" date="2016-10" db="EMBL/GenBank/DDBJ databases">
        <authorList>
            <person name="Varghese N."/>
            <person name="Submissions S."/>
        </authorList>
    </citation>
    <scope>NUCLEOTIDE SEQUENCE [LARGE SCALE GENOMIC DNA]</scope>
    <source>
        <strain evidence="5">EPL6</strain>
    </source>
</reference>
<sequence length="477" mass="50096">MHTDTLPQHVPLLIDGQWIETPERVPACNPFTGRSDFSVCECSDELLDRALAAANAAKAAIAAMPARDRAVLLRQAAQGIRRHSASIARTMAIETGKPVADGLTEVLRSAETFELSAQEAVRIEGAQIPMDSSAIGAGKLGVSLRFPVGVVAAITPFNAPVNLTAHKLGPAWAAGNAVVLKPSPQSALTICRLAEVLLEAGIPAGWLQVVQGDRAAARLVAAPQVDFVSFTGSSRIGERVKATSGLKRVALELGGNGFTVVAADAPLEEAAQACARNSMRLAGQSCISVQNVLVHRSLYEAFTARVAEIVQALRVGDPLDERTEVGPVISAHAARRIQGLIDGAVAAGAKRVCGGSHAGALVHPTVLADVPWHCEAMQGEVFGPVVLLAPFDDVRQVFDLVNAGPFGLQAGIYTQSLPLAMQAVRTLRMGAVIVNGTSTWRSDQAPYGGVKASGIGREGPRFAIQDMTEERFVVFNV</sequence>
<dbReference type="Gene3D" id="3.40.309.10">
    <property type="entry name" value="Aldehyde Dehydrogenase, Chain A, domain 2"/>
    <property type="match status" value="1"/>
</dbReference>
<keyword evidence="2" id="KW-0560">Oxidoreductase</keyword>
<name>A0A1G9RZL5_9BURK</name>
<dbReference type="SUPFAM" id="SSF53720">
    <property type="entry name" value="ALDH-like"/>
    <property type="match status" value="1"/>
</dbReference>
<dbReference type="AlphaFoldDB" id="A0A1G9RZL5"/>
<gene>
    <name evidence="4" type="ORF">SAMN05428957_1049</name>
</gene>
<evidence type="ECO:0000259" key="3">
    <source>
        <dbReference type="Pfam" id="PF00171"/>
    </source>
</evidence>
<dbReference type="InterPro" id="IPR016161">
    <property type="entry name" value="Ald_DH/histidinol_DH"/>
</dbReference>
<dbReference type="Proteomes" id="UP000198552">
    <property type="component" value="Unassembled WGS sequence"/>
</dbReference>
<dbReference type="Pfam" id="PF00171">
    <property type="entry name" value="Aldedh"/>
    <property type="match status" value="1"/>
</dbReference>
<dbReference type="EMBL" id="FNHP01000004">
    <property type="protein sequence ID" value="SDM28656.1"/>
    <property type="molecule type" value="Genomic_DNA"/>
</dbReference>
<dbReference type="STRING" id="1527607.SAMN05428957_1049"/>
<dbReference type="InterPro" id="IPR016162">
    <property type="entry name" value="Ald_DH_N"/>
</dbReference>
<dbReference type="RefSeq" id="WP_245703912.1">
    <property type="nucleotide sequence ID" value="NZ_FNHP01000004.1"/>
</dbReference>
<dbReference type="InterPro" id="IPR016163">
    <property type="entry name" value="Ald_DH_C"/>
</dbReference>
<accession>A0A1G9RZL5</accession>
<dbReference type="PANTHER" id="PTHR42991">
    <property type="entry name" value="ALDEHYDE DEHYDROGENASE"/>
    <property type="match status" value="1"/>
</dbReference>
<evidence type="ECO:0000256" key="2">
    <source>
        <dbReference type="ARBA" id="ARBA00023002"/>
    </source>
</evidence>
<comment type="similarity">
    <text evidence="1">Belongs to the aldehyde dehydrogenase family.</text>
</comment>
<dbReference type="InterPro" id="IPR015590">
    <property type="entry name" value="Aldehyde_DH_dom"/>
</dbReference>
<dbReference type="Gene3D" id="3.40.605.10">
    <property type="entry name" value="Aldehyde Dehydrogenase, Chain A, domain 1"/>
    <property type="match status" value="1"/>
</dbReference>
<proteinExistence type="inferred from homology"/>
<protein>
    <submittedName>
        <fullName evidence="4">Acyl-CoA reductase</fullName>
    </submittedName>
</protein>
<dbReference type="GO" id="GO:0008911">
    <property type="term" value="F:lactaldehyde dehydrogenase (NAD+) activity"/>
    <property type="evidence" value="ECO:0007669"/>
    <property type="project" value="TreeGrafter"/>
</dbReference>
<dbReference type="PANTHER" id="PTHR42991:SF1">
    <property type="entry name" value="ALDEHYDE DEHYDROGENASE"/>
    <property type="match status" value="1"/>
</dbReference>